<name>A0A5B9PBP0_9BACT</name>
<comment type="subunit">
    <text evidence="2">Interacts with COX5B; this interaction may contribute to localize PYROXD2 to the inner face of the inner mitochondrial membrane.</text>
</comment>
<dbReference type="Proteomes" id="UP000322214">
    <property type="component" value="Chromosome"/>
</dbReference>
<gene>
    <name evidence="5" type="primary">crtI</name>
    <name evidence="5" type="ORF">MFFC18_17670</name>
</gene>
<evidence type="ECO:0000313" key="6">
    <source>
        <dbReference type="Proteomes" id="UP000322214"/>
    </source>
</evidence>
<dbReference type="STRING" id="980251.GCA_001642875_03368"/>
<evidence type="ECO:0000256" key="2">
    <source>
        <dbReference type="ARBA" id="ARBA00038825"/>
    </source>
</evidence>
<dbReference type="InterPro" id="IPR002937">
    <property type="entry name" value="Amino_oxidase"/>
</dbReference>
<dbReference type="RefSeq" id="WP_157665202.1">
    <property type="nucleotide sequence ID" value="NZ_CP042912.1"/>
</dbReference>
<dbReference type="SUPFAM" id="SSF51905">
    <property type="entry name" value="FAD/NAD(P)-binding domain"/>
    <property type="match status" value="1"/>
</dbReference>
<reference evidence="5 6" key="1">
    <citation type="submission" date="2019-08" db="EMBL/GenBank/DDBJ databases">
        <title>Deep-cultivation of Planctomycetes and their phenomic and genomic characterization uncovers novel biology.</title>
        <authorList>
            <person name="Wiegand S."/>
            <person name="Jogler M."/>
            <person name="Boedeker C."/>
            <person name="Pinto D."/>
            <person name="Vollmers J."/>
            <person name="Rivas-Marin E."/>
            <person name="Kohn T."/>
            <person name="Peeters S.H."/>
            <person name="Heuer A."/>
            <person name="Rast P."/>
            <person name="Oberbeckmann S."/>
            <person name="Bunk B."/>
            <person name="Jeske O."/>
            <person name="Meyerdierks A."/>
            <person name="Storesund J.E."/>
            <person name="Kallscheuer N."/>
            <person name="Luecker S."/>
            <person name="Lage O.M."/>
            <person name="Pohl T."/>
            <person name="Merkel B.J."/>
            <person name="Hornburger P."/>
            <person name="Mueller R.-W."/>
            <person name="Bruemmer F."/>
            <person name="Labrenz M."/>
            <person name="Spormann A.M."/>
            <person name="Op den Camp H."/>
            <person name="Overmann J."/>
            <person name="Amann R."/>
            <person name="Jetten M.S.M."/>
            <person name="Mascher T."/>
            <person name="Medema M.H."/>
            <person name="Devos D.P."/>
            <person name="Kaster A.-K."/>
            <person name="Ovreas L."/>
            <person name="Rohde M."/>
            <person name="Galperin M.Y."/>
            <person name="Jogler C."/>
        </authorList>
    </citation>
    <scope>NUCLEOTIDE SEQUENCE [LARGE SCALE GENOMIC DNA]</scope>
    <source>
        <strain evidence="5 6">FC18</strain>
    </source>
</reference>
<dbReference type="PANTHER" id="PTHR10668:SF103">
    <property type="entry name" value="PYRIDINE NUCLEOTIDE-DISULFIDE OXIDOREDUCTASE DOMAIN-CONTAINING PROTEIN 2"/>
    <property type="match status" value="1"/>
</dbReference>
<evidence type="ECO:0000259" key="4">
    <source>
        <dbReference type="Pfam" id="PF01593"/>
    </source>
</evidence>
<dbReference type="KEGG" id="mff:MFFC18_17670"/>
<dbReference type="InterPro" id="IPR036188">
    <property type="entry name" value="FAD/NAD-bd_sf"/>
</dbReference>
<dbReference type="PANTHER" id="PTHR10668">
    <property type="entry name" value="PHYTOENE DEHYDROGENASE"/>
    <property type="match status" value="1"/>
</dbReference>
<keyword evidence="5" id="KW-0560">Oxidoreductase</keyword>
<keyword evidence="6" id="KW-1185">Reference proteome</keyword>
<evidence type="ECO:0000256" key="3">
    <source>
        <dbReference type="ARBA" id="ARBA00040298"/>
    </source>
</evidence>
<accession>A0A5B9PBP0</accession>
<proteinExistence type="predicted"/>
<dbReference type="EMBL" id="CP042912">
    <property type="protein sequence ID" value="QEG21906.1"/>
    <property type="molecule type" value="Genomic_DNA"/>
</dbReference>
<dbReference type="AlphaFoldDB" id="A0A5B9PBP0"/>
<protein>
    <recommendedName>
        <fullName evidence="3">Pyridine nucleotide-disulfide oxidoreductase domain-containing protein 2</fullName>
    </recommendedName>
</protein>
<dbReference type="Gene3D" id="3.50.50.60">
    <property type="entry name" value="FAD/NAD(P)-binding domain"/>
    <property type="match status" value="2"/>
</dbReference>
<comment type="function">
    <text evidence="1">Probable oxidoreductase that may play a role as regulator of mitochondrial function.</text>
</comment>
<feature type="domain" description="Amine oxidase" evidence="4">
    <location>
        <begin position="16"/>
        <end position="515"/>
    </location>
</feature>
<dbReference type="GO" id="GO:0016491">
    <property type="term" value="F:oxidoreductase activity"/>
    <property type="evidence" value="ECO:0007669"/>
    <property type="project" value="UniProtKB-KW"/>
</dbReference>
<organism evidence="5 6">
    <name type="scientific">Mariniblastus fucicola</name>
    <dbReference type="NCBI Taxonomy" id="980251"/>
    <lineage>
        <taxon>Bacteria</taxon>
        <taxon>Pseudomonadati</taxon>
        <taxon>Planctomycetota</taxon>
        <taxon>Planctomycetia</taxon>
        <taxon>Pirellulales</taxon>
        <taxon>Pirellulaceae</taxon>
        <taxon>Mariniblastus</taxon>
    </lineage>
</organism>
<evidence type="ECO:0000256" key="1">
    <source>
        <dbReference type="ARBA" id="ARBA00037217"/>
    </source>
</evidence>
<sequence>MAENYDAIVIGGGHNGLVNACYLAKAGLKTLLLEKRHLVGGATITEELLEGFQFTTFSYAVSLLRPDIVEDLDLAKHGLMILPMPNTFQPGYDGEYLLLGADKNANYHEIARHSIEDAEGYRELGHLIDRVCFALKPLMDSIPPNSISDDPEDQARIAELENCKEGLDDDVRSMLDSFLNCSAVEILEQFIESNIVKAMIASSGIIGSQISPRDPKSGLVWLFHKLGEYDGVSGDWGFHKNGNGGLTQVMARAFESLGGTIRLNSAVETVLYDSDDTSGGVSGVRLFDGTEIPASVVVSALDPKRTFTQLVDSNDMPGDLIEAISNYKFQGSASKVNFALSDAPTFPGLEGRTDIFQGFTNVGPSIEYLDAAWEDCQAGRFSRRPFIDCCLQSTVDPDMSPPGKHVLSCFTMYTPYALADSDWDSQREHLGDAVEETLEEFFPGFRELVIHREIVTPLDIERVVGLTEGNIFAGELFMPQMFMNRPAPGWNQYRTPVRGYYQCGSGTHPGGCVTGGPGKLAAKQILGDLAVRAEG</sequence>
<evidence type="ECO:0000313" key="5">
    <source>
        <dbReference type="EMBL" id="QEG21906.1"/>
    </source>
</evidence>
<dbReference type="Pfam" id="PF01593">
    <property type="entry name" value="Amino_oxidase"/>
    <property type="match status" value="1"/>
</dbReference>